<gene>
    <name evidence="3" type="ORF">ACFOZ9_15370</name>
</gene>
<dbReference type="Proteomes" id="UP001595998">
    <property type="component" value="Unassembled WGS sequence"/>
</dbReference>
<dbReference type="PROSITE" id="PS50995">
    <property type="entry name" value="HTH_MARR_2"/>
    <property type="match status" value="1"/>
</dbReference>
<evidence type="ECO:0000313" key="3">
    <source>
        <dbReference type="EMBL" id="MFC4427597.1"/>
    </source>
</evidence>
<evidence type="ECO:0000313" key="4">
    <source>
        <dbReference type="Proteomes" id="UP001595998"/>
    </source>
</evidence>
<dbReference type="InterPro" id="IPR000835">
    <property type="entry name" value="HTH_MarR-typ"/>
</dbReference>
<keyword evidence="4" id="KW-1185">Reference proteome</keyword>
<dbReference type="SUPFAM" id="SSF46785">
    <property type="entry name" value="Winged helix' DNA-binding domain"/>
    <property type="match status" value="1"/>
</dbReference>
<comment type="subcellular location">
    <subcellularLocation>
        <location evidence="1">Cytoplasm</location>
    </subcellularLocation>
</comment>
<proteinExistence type="predicted"/>
<dbReference type="Pfam" id="PF01047">
    <property type="entry name" value="MarR"/>
    <property type="match status" value="1"/>
</dbReference>
<comment type="caution">
    <text evidence="3">The sequence shown here is derived from an EMBL/GenBank/DDBJ whole genome shotgun (WGS) entry which is preliminary data.</text>
</comment>
<accession>A0ABV8XSJ3</accession>
<dbReference type="SMART" id="SM00347">
    <property type="entry name" value="HTH_MARR"/>
    <property type="match status" value="1"/>
</dbReference>
<dbReference type="PANTHER" id="PTHR33164">
    <property type="entry name" value="TRANSCRIPTIONAL REGULATOR, MARR FAMILY"/>
    <property type="match status" value="1"/>
</dbReference>
<sequence length="153" mass="17002">MSEPKKTPLSQRLEDQLCFDLYATSRAITAAYRPLLQALGLTYPQYLVMLVLWEFGPLTVTALGTRLSLDSGTLSPLLKRLEVAGYLQRRRQQADERAVEVSLTLKGAALRAQAANVPETVSCMVGLEPEAMRELQRTLRAITARLEQAQQGQ</sequence>
<evidence type="ECO:0000256" key="1">
    <source>
        <dbReference type="ARBA" id="ARBA00004496"/>
    </source>
</evidence>
<dbReference type="InterPro" id="IPR039422">
    <property type="entry name" value="MarR/SlyA-like"/>
</dbReference>
<evidence type="ECO:0000259" key="2">
    <source>
        <dbReference type="PROSITE" id="PS50995"/>
    </source>
</evidence>
<dbReference type="Gene3D" id="1.10.10.10">
    <property type="entry name" value="Winged helix-like DNA-binding domain superfamily/Winged helix DNA-binding domain"/>
    <property type="match status" value="1"/>
</dbReference>
<name>A0ABV8XSJ3_9DEIO</name>
<dbReference type="RefSeq" id="WP_380041231.1">
    <property type="nucleotide sequence ID" value="NZ_JBHSEH010000022.1"/>
</dbReference>
<dbReference type="PRINTS" id="PR00598">
    <property type="entry name" value="HTHMARR"/>
</dbReference>
<dbReference type="EMBL" id="JBHSEH010000022">
    <property type="protein sequence ID" value="MFC4427597.1"/>
    <property type="molecule type" value="Genomic_DNA"/>
</dbReference>
<dbReference type="InterPro" id="IPR036388">
    <property type="entry name" value="WH-like_DNA-bd_sf"/>
</dbReference>
<dbReference type="InterPro" id="IPR036390">
    <property type="entry name" value="WH_DNA-bd_sf"/>
</dbReference>
<reference evidence="4" key="1">
    <citation type="journal article" date="2019" name="Int. J. Syst. Evol. Microbiol.">
        <title>The Global Catalogue of Microorganisms (GCM) 10K type strain sequencing project: providing services to taxonomists for standard genome sequencing and annotation.</title>
        <authorList>
            <consortium name="The Broad Institute Genomics Platform"/>
            <consortium name="The Broad Institute Genome Sequencing Center for Infectious Disease"/>
            <person name="Wu L."/>
            <person name="Ma J."/>
        </authorList>
    </citation>
    <scope>NUCLEOTIDE SEQUENCE [LARGE SCALE GENOMIC DNA]</scope>
    <source>
        <strain evidence="4">CCUG 56029</strain>
    </source>
</reference>
<protein>
    <submittedName>
        <fullName evidence="3">MarR family winged helix-turn-helix transcriptional regulator</fullName>
    </submittedName>
</protein>
<dbReference type="PANTHER" id="PTHR33164:SF5">
    <property type="entry name" value="ORGANIC HYDROPEROXIDE RESISTANCE TRANSCRIPTIONAL REGULATOR"/>
    <property type="match status" value="1"/>
</dbReference>
<feature type="domain" description="HTH marR-type" evidence="2">
    <location>
        <begin position="14"/>
        <end position="144"/>
    </location>
</feature>
<organism evidence="3 4">
    <name type="scientific">Deinococcus navajonensis</name>
    <dbReference type="NCBI Taxonomy" id="309884"/>
    <lineage>
        <taxon>Bacteria</taxon>
        <taxon>Thermotogati</taxon>
        <taxon>Deinococcota</taxon>
        <taxon>Deinococci</taxon>
        <taxon>Deinococcales</taxon>
        <taxon>Deinococcaceae</taxon>
        <taxon>Deinococcus</taxon>
    </lineage>
</organism>